<proteinExistence type="predicted"/>
<dbReference type="Proteomes" id="UP000594001">
    <property type="component" value="Chromosome"/>
</dbReference>
<dbReference type="EMBL" id="CP054719">
    <property type="protein sequence ID" value="QOL19691.1"/>
    <property type="molecule type" value="Genomic_DNA"/>
</dbReference>
<name>A0A7L9RT39_9PROT</name>
<reference evidence="1 2" key="1">
    <citation type="submission" date="2020-06" db="EMBL/GenBank/DDBJ databases">
        <title>The endosymbiont of the kinetoplastid Bodo saltans is a Paracaedibacter-like alpha-proteobacterium possessing a putative toxin-antitoxin system.</title>
        <authorList>
            <person name="Midha S."/>
            <person name="Rigden D.J."/>
            <person name="Siozios S."/>
            <person name="Hurst G.D.D."/>
            <person name="Jackson A.P."/>
        </authorList>
    </citation>
    <scope>NUCLEOTIDE SEQUENCE [LARGE SCALE GENOMIC DNA]</scope>
    <source>
        <strain evidence="1">Lake Konstanz</strain>
    </source>
</reference>
<organism evidence="1 2">
    <name type="scientific">Candidatus Bodocaedibacter vickermanii</name>
    <dbReference type="NCBI Taxonomy" id="2741701"/>
    <lineage>
        <taxon>Bacteria</taxon>
        <taxon>Pseudomonadati</taxon>
        <taxon>Pseudomonadota</taxon>
        <taxon>Alphaproteobacteria</taxon>
        <taxon>Holosporales</taxon>
        <taxon>Candidatus Paracaedibacteraceae</taxon>
        <taxon>Candidatus Bodocaedibacter</taxon>
    </lineage>
</organism>
<evidence type="ECO:0000313" key="1">
    <source>
        <dbReference type="EMBL" id="QOL19691.1"/>
    </source>
</evidence>
<dbReference type="AlphaFoldDB" id="A0A7L9RT39"/>
<accession>A0A7L9RT39</accession>
<dbReference type="RefSeq" id="WP_350332436.1">
    <property type="nucleotide sequence ID" value="NZ_CP054719.1"/>
</dbReference>
<dbReference type="KEGG" id="pbal:CPBP_00456"/>
<keyword evidence="2" id="KW-1185">Reference proteome</keyword>
<gene>
    <name evidence="1" type="ORF">CPBP_00456</name>
</gene>
<sequence>MRSKLVLSSVVLSNLLTLETVGAGHKSQSMQRMDGVYQKYHEIVTANSRLPDQAKQNESDEFSQVNRYQIDFLRELQSNRTLCVDTKKISDPVEVAHAMAAKDSEARSFLERYAAYIRSCEGRNVSDIKKAVKEYAERSYAVLQEALSNPDKNGVVDIHIESQEFSVPGSTTRYPKFYGFVIR</sequence>
<protein>
    <submittedName>
        <fullName evidence="1">Uncharacterized protein</fullName>
    </submittedName>
</protein>
<evidence type="ECO:0000313" key="2">
    <source>
        <dbReference type="Proteomes" id="UP000594001"/>
    </source>
</evidence>